<reference evidence="5" key="2">
    <citation type="submission" date="2021-04" db="EMBL/GenBank/DDBJ databases">
        <authorList>
            <person name="Gilroy R."/>
        </authorList>
    </citation>
    <scope>NUCLEOTIDE SEQUENCE</scope>
    <source>
        <strain evidence="5">1345</strain>
    </source>
</reference>
<feature type="transmembrane region" description="Helical" evidence="4">
    <location>
        <begin position="142"/>
        <end position="167"/>
    </location>
</feature>
<comment type="subcellular location">
    <subcellularLocation>
        <location evidence="2">Cell membrane</location>
        <topology evidence="2">Multi-pass membrane protein</topology>
    </subcellularLocation>
</comment>
<reference evidence="5" key="1">
    <citation type="journal article" date="2021" name="PeerJ">
        <title>Extensive microbial diversity within the chicken gut microbiome revealed by metagenomics and culture.</title>
        <authorList>
            <person name="Gilroy R."/>
            <person name="Ravi A."/>
            <person name="Getino M."/>
            <person name="Pursley I."/>
            <person name="Horton D.L."/>
            <person name="Alikhan N.F."/>
            <person name="Baker D."/>
            <person name="Gharbi K."/>
            <person name="Hall N."/>
            <person name="Watson M."/>
            <person name="Adriaenssens E.M."/>
            <person name="Foster-Nyarko E."/>
            <person name="Jarju S."/>
            <person name="Secka A."/>
            <person name="Antonio M."/>
            <person name="Oren A."/>
            <person name="Chaudhuri R.R."/>
            <person name="La Ragione R."/>
            <person name="Hildebrand F."/>
            <person name="Pallen M.J."/>
        </authorList>
    </citation>
    <scope>NUCLEOTIDE SEQUENCE</scope>
    <source>
        <strain evidence="5">1345</strain>
    </source>
</reference>
<feature type="transmembrane region" description="Helical" evidence="4">
    <location>
        <begin position="106"/>
        <end position="130"/>
    </location>
</feature>
<keyword evidence="4" id="KW-1133">Transmembrane helix</keyword>
<evidence type="ECO:0000313" key="6">
    <source>
        <dbReference type="Proteomes" id="UP000886750"/>
    </source>
</evidence>
<evidence type="ECO:0000256" key="4">
    <source>
        <dbReference type="SAM" id="Phobius"/>
    </source>
</evidence>
<name>A0A9D1ZYK1_9FIRM</name>
<dbReference type="Gene3D" id="1.10.1760.20">
    <property type="match status" value="1"/>
</dbReference>
<evidence type="ECO:0000256" key="1">
    <source>
        <dbReference type="ARBA" id="ARBA00010692"/>
    </source>
</evidence>
<keyword evidence="2" id="KW-1003">Cell membrane</keyword>
<comment type="caution">
    <text evidence="5">The sequence shown here is derived from an EMBL/GenBank/DDBJ whole genome shotgun (WGS) entry which is preliminary data.</text>
</comment>
<dbReference type="PANTHER" id="PTHR34295">
    <property type="entry name" value="BIOTIN TRANSPORTER BIOY"/>
    <property type="match status" value="1"/>
</dbReference>
<dbReference type="AlphaFoldDB" id="A0A9D1ZYK1"/>
<dbReference type="PIRSF" id="PIRSF016661">
    <property type="entry name" value="BioY"/>
    <property type="match status" value="1"/>
</dbReference>
<feature type="region of interest" description="Disordered" evidence="3">
    <location>
        <begin position="1"/>
        <end position="22"/>
    </location>
</feature>
<dbReference type="GO" id="GO:0005886">
    <property type="term" value="C:plasma membrane"/>
    <property type="evidence" value="ECO:0007669"/>
    <property type="project" value="UniProtKB-SubCell"/>
</dbReference>
<comment type="similarity">
    <text evidence="1 2">Belongs to the BioY family.</text>
</comment>
<proteinExistence type="inferred from homology"/>
<evidence type="ECO:0000313" key="5">
    <source>
        <dbReference type="EMBL" id="HIY96399.1"/>
    </source>
</evidence>
<evidence type="ECO:0000256" key="3">
    <source>
        <dbReference type="SAM" id="MobiDB-lite"/>
    </source>
</evidence>
<dbReference type="InterPro" id="IPR003784">
    <property type="entry name" value="BioY"/>
</dbReference>
<feature type="transmembrane region" description="Helical" evidence="4">
    <location>
        <begin position="84"/>
        <end position="100"/>
    </location>
</feature>
<dbReference type="Pfam" id="PF02632">
    <property type="entry name" value="BioY"/>
    <property type="match status" value="1"/>
</dbReference>
<dbReference type="GO" id="GO:0015225">
    <property type="term" value="F:biotin transmembrane transporter activity"/>
    <property type="evidence" value="ECO:0007669"/>
    <property type="project" value="UniProtKB-UniRule"/>
</dbReference>
<accession>A0A9D1ZYK1</accession>
<gene>
    <name evidence="5" type="ORF">H9729_01800</name>
</gene>
<feature type="transmembrane region" description="Helical" evidence="4">
    <location>
        <begin position="34"/>
        <end position="52"/>
    </location>
</feature>
<keyword evidence="2 4" id="KW-0472">Membrane</keyword>
<dbReference type="Proteomes" id="UP000886750">
    <property type="component" value="Unassembled WGS sequence"/>
</dbReference>
<feature type="transmembrane region" description="Helical" evidence="4">
    <location>
        <begin position="58"/>
        <end position="77"/>
    </location>
</feature>
<sequence>MKIEKNEQTPQQNTEKSEQIAAPDIGAKRRGRRIAAELAKCAVFVVLMVVAAKISIPFYPVALTFQTVVAVLAGLLLGPKYGSAAMAVYVFIGLVGLPVFTSGGGFAYVVQVTFGYTIGFIAAAFAAGLAAGKGTLSLRRAVIAGLVGFFVNYLVGIPYFACIWAFYLHNGGLWQIIVTGNLLYMPKDLVLCILAAFLAWRVRPLLGRLSA</sequence>
<evidence type="ECO:0000256" key="2">
    <source>
        <dbReference type="PIRNR" id="PIRNR016661"/>
    </source>
</evidence>
<keyword evidence="2" id="KW-0813">Transport</keyword>
<dbReference type="EMBL" id="DXCQ01000020">
    <property type="protein sequence ID" value="HIY96399.1"/>
    <property type="molecule type" value="Genomic_DNA"/>
</dbReference>
<organism evidence="5 6">
    <name type="scientific">Candidatus Borkfalkia excrementigallinarum</name>
    <dbReference type="NCBI Taxonomy" id="2838506"/>
    <lineage>
        <taxon>Bacteria</taxon>
        <taxon>Bacillati</taxon>
        <taxon>Bacillota</taxon>
        <taxon>Clostridia</taxon>
        <taxon>Christensenellales</taxon>
        <taxon>Christensenellaceae</taxon>
        <taxon>Candidatus Borkfalkia</taxon>
    </lineage>
</organism>
<feature type="transmembrane region" description="Helical" evidence="4">
    <location>
        <begin position="173"/>
        <end position="200"/>
    </location>
</feature>
<keyword evidence="4" id="KW-0812">Transmembrane</keyword>
<protein>
    <recommendedName>
        <fullName evidence="2">Biotin transporter</fullName>
    </recommendedName>
</protein>
<dbReference type="PANTHER" id="PTHR34295:SF1">
    <property type="entry name" value="BIOTIN TRANSPORTER BIOY"/>
    <property type="match status" value="1"/>
</dbReference>